<feature type="transmembrane region" description="Helical" evidence="1">
    <location>
        <begin position="84"/>
        <end position="102"/>
    </location>
</feature>
<feature type="transmembrane region" description="Helical" evidence="1">
    <location>
        <begin position="114"/>
        <end position="132"/>
    </location>
</feature>
<accession>F0J1U5</accession>
<keyword evidence="1" id="KW-0472">Membrane</keyword>
<name>F0J1U5_ACIMA</name>
<dbReference type="EMBL" id="AP012035">
    <property type="protein sequence ID" value="BAJ79531.1"/>
    <property type="molecule type" value="Genomic_DNA"/>
</dbReference>
<dbReference type="AlphaFoldDB" id="F0J1U5"/>
<evidence type="ECO:0008006" key="4">
    <source>
        <dbReference type="Google" id="ProtNLM"/>
    </source>
</evidence>
<gene>
    <name evidence="2" type="ordered locus">ACMV_01840</name>
</gene>
<protein>
    <recommendedName>
        <fullName evidence="4">DUF983 domain-containing protein</fullName>
    </recommendedName>
</protein>
<dbReference type="HOGENOM" id="CLU_133751_1_0_5"/>
<sequence>MVPDLAVGMPAVVEDTEINWIASRQRTRSAVAMPGWRTAIGRGIRMRCPSCGKVSAFEGYLRVRRECPICAAPLGRVPCDDAPIYLTLVIALHIVILSMVLADEDGGMSWVESLVIFVPLALALLLLLLRPVKGATLAIMLKVNLLRPAAIRATPGNG</sequence>
<evidence type="ECO:0000256" key="1">
    <source>
        <dbReference type="SAM" id="Phobius"/>
    </source>
</evidence>
<dbReference type="Proteomes" id="UP000007100">
    <property type="component" value="Chromosome"/>
</dbReference>
<reference evidence="2 3" key="1">
    <citation type="submission" date="2010-12" db="EMBL/GenBank/DDBJ databases">
        <title>Whole genome sequence of Acidiphilium multivorum AIU301.</title>
        <authorList>
            <person name="Narita-Yamada S."/>
            <person name="Nakamura S."/>
            <person name="Ito N."/>
            <person name="Takarada H."/>
            <person name="Katano Y."/>
            <person name="Nakazawa H."/>
            <person name="Hosoyama A."/>
            <person name="Yamada R."/>
            <person name="Fujita N."/>
        </authorList>
    </citation>
    <scope>NUCLEOTIDE SEQUENCE [LARGE SCALE GENOMIC DNA]</scope>
    <source>
        <strain evidence="3">DSM 11245 / JCM 8867 / AIU301</strain>
    </source>
</reference>
<keyword evidence="3" id="KW-1185">Reference proteome</keyword>
<keyword evidence="1" id="KW-1133">Transmembrane helix</keyword>
<keyword evidence="1" id="KW-0812">Transmembrane</keyword>
<proteinExistence type="predicted"/>
<evidence type="ECO:0000313" key="2">
    <source>
        <dbReference type="EMBL" id="BAJ79531.1"/>
    </source>
</evidence>
<dbReference type="InterPro" id="IPR009325">
    <property type="entry name" value="DUF983"/>
</dbReference>
<dbReference type="Pfam" id="PF06170">
    <property type="entry name" value="DUF983"/>
    <property type="match status" value="1"/>
</dbReference>
<dbReference type="KEGG" id="amv:ACMV_01840"/>
<organism evidence="2 3">
    <name type="scientific">Acidiphilium multivorum (strain DSM 11245 / JCM 8867 / NBRC 100883 / AIU 301)</name>
    <dbReference type="NCBI Taxonomy" id="926570"/>
    <lineage>
        <taxon>Bacteria</taxon>
        <taxon>Pseudomonadati</taxon>
        <taxon>Pseudomonadota</taxon>
        <taxon>Alphaproteobacteria</taxon>
        <taxon>Acetobacterales</taxon>
        <taxon>Acidocellaceae</taxon>
        <taxon>Acidiphilium</taxon>
    </lineage>
</organism>
<dbReference type="OrthoDB" id="9799456at2"/>
<evidence type="ECO:0000313" key="3">
    <source>
        <dbReference type="Proteomes" id="UP000007100"/>
    </source>
</evidence>